<evidence type="ECO:0000256" key="1">
    <source>
        <dbReference type="SAM" id="MobiDB-lite"/>
    </source>
</evidence>
<name>A0AB39PBS7_9ACTN</name>
<sequence length="461" mass="48893">MSTQTLETPPGTAPAPPKPPSAPHPLRTESLRGFAPWAAAALFVALGWGLGTSADQWQGSWGETTGKLAIAAGLIGAPFALAAGAWQGGREHRRRMTELRASAARTPLAQFLTAALPLAAWLMAAYALAVAGALLACAPYASAGGPEPTVFAGTAVALGACVLLGHVIGRAAPWRLTAPALALAAYVLFGLLNASQSDLRYLAFAAVRGYYHDDLHLWWYPLVAALWVAGLAAAAALAHAARRRATALLPLTAALGAAVLLVQTGDGLVHENPLARRQVCNDSTTPRICVNATYPGMLPEVADALSGLTGRLKGVQNLPVRFEDRPGEPREDEAQLPMLTPFGWSAVRAKVTDPEQYTWEAATALVRGDCEKMPSAERTRVADYALVRWLAPRRIDKAMHDQSVASARERGDEKEIALLGAEVKGYEHLRAMPDDERRGWLSAYFATAGDCDPKASEVPAL</sequence>
<evidence type="ECO:0008006" key="4">
    <source>
        <dbReference type="Google" id="ProtNLM"/>
    </source>
</evidence>
<protein>
    <recommendedName>
        <fullName evidence="4">ABC transporter permease</fullName>
    </recommendedName>
</protein>
<feature type="transmembrane region" description="Helical" evidence="2">
    <location>
        <begin position="107"/>
        <end position="129"/>
    </location>
</feature>
<evidence type="ECO:0000256" key="2">
    <source>
        <dbReference type="SAM" id="Phobius"/>
    </source>
</evidence>
<feature type="transmembrane region" description="Helical" evidence="2">
    <location>
        <begin position="176"/>
        <end position="197"/>
    </location>
</feature>
<feature type="transmembrane region" description="Helical" evidence="2">
    <location>
        <begin position="66"/>
        <end position="86"/>
    </location>
</feature>
<keyword evidence="2" id="KW-0472">Membrane</keyword>
<gene>
    <name evidence="3" type="ORF">AB5J56_29200</name>
</gene>
<proteinExistence type="predicted"/>
<dbReference type="EMBL" id="CP163435">
    <property type="protein sequence ID" value="XDQ28515.1"/>
    <property type="molecule type" value="Genomic_DNA"/>
</dbReference>
<keyword evidence="2" id="KW-1133">Transmembrane helix</keyword>
<feature type="transmembrane region" description="Helical" evidence="2">
    <location>
        <begin position="245"/>
        <end position="262"/>
    </location>
</feature>
<evidence type="ECO:0000313" key="3">
    <source>
        <dbReference type="EMBL" id="XDQ28515.1"/>
    </source>
</evidence>
<feature type="transmembrane region" description="Helical" evidence="2">
    <location>
        <begin position="149"/>
        <end position="169"/>
    </location>
</feature>
<feature type="compositionally biased region" description="Pro residues" evidence="1">
    <location>
        <begin position="11"/>
        <end position="23"/>
    </location>
</feature>
<feature type="transmembrane region" description="Helical" evidence="2">
    <location>
        <begin position="34"/>
        <end position="54"/>
    </location>
</feature>
<dbReference type="RefSeq" id="WP_369236628.1">
    <property type="nucleotide sequence ID" value="NZ_CP163435.1"/>
</dbReference>
<feature type="transmembrane region" description="Helical" evidence="2">
    <location>
        <begin position="217"/>
        <end position="238"/>
    </location>
</feature>
<dbReference type="AlphaFoldDB" id="A0AB39PBS7"/>
<accession>A0AB39PBS7</accession>
<organism evidence="3">
    <name type="scientific">Streptomyces sp. R21</name>
    <dbReference type="NCBI Taxonomy" id="3238627"/>
    <lineage>
        <taxon>Bacteria</taxon>
        <taxon>Bacillati</taxon>
        <taxon>Actinomycetota</taxon>
        <taxon>Actinomycetes</taxon>
        <taxon>Kitasatosporales</taxon>
        <taxon>Streptomycetaceae</taxon>
        <taxon>Streptomyces</taxon>
    </lineage>
</organism>
<feature type="region of interest" description="Disordered" evidence="1">
    <location>
        <begin position="1"/>
        <end position="27"/>
    </location>
</feature>
<keyword evidence="2" id="KW-0812">Transmembrane</keyword>
<reference evidence="3" key="1">
    <citation type="submission" date="2024-07" db="EMBL/GenBank/DDBJ databases">
        <authorList>
            <person name="Yu S.T."/>
        </authorList>
    </citation>
    <scope>NUCLEOTIDE SEQUENCE</scope>
    <source>
        <strain evidence="3">R21</strain>
    </source>
</reference>